<dbReference type="RefSeq" id="WP_058249423.1">
    <property type="nucleotide sequence ID" value="NZ_CYSE01000015.1"/>
</dbReference>
<name>A0A0P1GL79_9RHOB</name>
<keyword evidence="9" id="KW-0472">Membrane</keyword>
<gene>
    <name evidence="11" type="primary">yusV</name>
    <name evidence="11" type="ORF">TRN7648_04070</name>
</gene>
<evidence type="ECO:0000256" key="4">
    <source>
        <dbReference type="ARBA" id="ARBA00022496"/>
    </source>
</evidence>
<keyword evidence="12" id="KW-1185">Reference proteome</keyword>
<evidence type="ECO:0000256" key="5">
    <source>
        <dbReference type="ARBA" id="ARBA00022741"/>
    </source>
</evidence>
<keyword evidence="5" id="KW-0547">Nucleotide-binding</keyword>
<dbReference type="PROSITE" id="PS50893">
    <property type="entry name" value="ABC_TRANSPORTER_2"/>
    <property type="match status" value="1"/>
</dbReference>
<dbReference type="OrthoDB" id="9805601at2"/>
<evidence type="ECO:0000256" key="8">
    <source>
        <dbReference type="ARBA" id="ARBA00023065"/>
    </source>
</evidence>
<accession>A0A0P1GL79</accession>
<evidence type="ECO:0000256" key="1">
    <source>
        <dbReference type="ARBA" id="ARBA00004202"/>
    </source>
</evidence>
<dbReference type="SUPFAM" id="SSF52540">
    <property type="entry name" value="P-loop containing nucleoside triphosphate hydrolases"/>
    <property type="match status" value="1"/>
</dbReference>
<dbReference type="SMART" id="SM00382">
    <property type="entry name" value="AAA"/>
    <property type="match status" value="1"/>
</dbReference>
<evidence type="ECO:0000313" key="12">
    <source>
        <dbReference type="Proteomes" id="UP000054935"/>
    </source>
</evidence>
<evidence type="ECO:0000256" key="2">
    <source>
        <dbReference type="ARBA" id="ARBA00022448"/>
    </source>
</evidence>
<protein>
    <submittedName>
        <fullName evidence="11">Putative siderophore transport system ATP-binding protein YusV</fullName>
    </submittedName>
</protein>
<organism evidence="11 12">
    <name type="scientific">Tropicibacter naphthalenivorans</name>
    <dbReference type="NCBI Taxonomy" id="441103"/>
    <lineage>
        <taxon>Bacteria</taxon>
        <taxon>Pseudomonadati</taxon>
        <taxon>Pseudomonadota</taxon>
        <taxon>Alphaproteobacteria</taxon>
        <taxon>Rhodobacterales</taxon>
        <taxon>Roseobacteraceae</taxon>
        <taxon>Tropicibacter</taxon>
    </lineage>
</organism>
<reference evidence="11 12" key="1">
    <citation type="submission" date="2015-09" db="EMBL/GenBank/DDBJ databases">
        <authorList>
            <consortium name="Swine Surveillance"/>
        </authorList>
    </citation>
    <scope>NUCLEOTIDE SEQUENCE [LARGE SCALE GENOMIC DNA]</scope>
    <source>
        <strain evidence="11 12">CECT 7648</strain>
    </source>
</reference>
<dbReference type="CDD" id="cd03214">
    <property type="entry name" value="ABC_Iron-Siderophores_B12_Hemin"/>
    <property type="match status" value="1"/>
</dbReference>
<dbReference type="AlphaFoldDB" id="A0A0P1GL79"/>
<keyword evidence="2" id="KW-0813">Transport</keyword>
<dbReference type="GO" id="GO:0006826">
    <property type="term" value="P:iron ion transport"/>
    <property type="evidence" value="ECO:0007669"/>
    <property type="project" value="UniProtKB-KW"/>
</dbReference>
<dbReference type="EMBL" id="CYSE01000015">
    <property type="protein sequence ID" value="CUH82528.1"/>
    <property type="molecule type" value="Genomic_DNA"/>
</dbReference>
<dbReference type="InterPro" id="IPR051535">
    <property type="entry name" value="Siderophore_ABC-ATPase"/>
</dbReference>
<evidence type="ECO:0000256" key="3">
    <source>
        <dbReference type="ARBA" id="ARBA00022475"/>
    </source>
</evidence>
<dbReference type="Pfam" id="PF00005">
    <property type="entry name" value="ABC_tran"/>
    <property type="match status" value="1"/>
</dbReference>
<dbReference type="InterPro" id="IPR027417">
    <property type="entry name" value="P-loop_NTPase"/>
</dbReference>
<dbReference type="PANTHER" id="PTHR42771:SF3">
    <property type="entry name" value="PETROBACTIN IMPORT ATP-BINDING PROTEIN YCLP"/>
    <property type="match status" value="1"/>
</dbReference>
<sequence>MIEIDNLRLTRGGAPVLYGIDLRIPAQGIIAIIGPNGAGKSTLLHTVAGLIAPDAGHVTIEGRNIHAMTEAERALHLSVLTQSQGAVPRLSVAELIAFGRWPHHRGRPGPQDRAAIAEAIDRFELKPLLDREVESLSGGQKQRAYVAMAYAQTTPWMLLDEPLAALDPKYTRDIMDRLRGLTDRTVLLVLHDLAVAAMYADWVVGLKHGRVHCAGPWREVVTSEVLSDLYGVPLEVTETSVIWA</sequence>
<keyword evidence="7" id="KW-0408">Iron</keyword>
<proteinExistence type="predicted"/>
<dbReference type="InterPro" id="IPR003593">
    <property type="entry name" value="AAA+_ATPase"/>
</dbReference>
<dbReference type="InterPro" id="IPR003439">
    <property type="entry name" value="ABC_transporter-like_ATP-bd"/>
</dbReference>
<dbReference type="PANTHER" id="PTHR42771">
    <property type="entry name" value="IRON(3+)-HYDROXAMATE IMPORT ATP-BINDING PROTEIN FHUC"/>
    <property type="match status" value="1"/>
</dbReference>
<dbReference type="STRING" id="441103.TRN7648_04070"/>
<dbReference type="GO" id="GO:0005886">
    <property type="term" value="C:plasma membrane"/>
    <property type="evidence" value="ECO:0007669"/>
    <property type="project" value="UniProtKB-SubCell"/>
</dbReference>
<evidence type="ECO:0000256" key="9">
    <source>
        <dbReference type="ARBA" id="ARBA00023136"/>
    </source>
</evidence>
<keyword evidence="8" id="KW-0406">Ion transport</keyword>
<dbReference type="Gene3D" id="3.40.50.300">
    <property type="entry name" value="P-loop containing nucleotide triphosphate hydrolases"/>
    <property type="match status" value="1"/>
</dbReference>
<evidence type="ECO:0000256" key="6">
    <source>
        <dbReference type="ARBA" id="ARBA00022840"/>
    </source>
</evidence>
<evidence type="ECO:0000256" key="7">
    <source>
        <dbReference type="ARBA" id="ARBA00023004"/>
    </source>
</evidence>
<keyword evidence="6 11" id="KW-0067">ATP-binding</keyword>
<dbReference type="GO" id="GO:0005524">
    <property type="term" value="F:ATP binding"/>
    <property type="evidence" value="ECO:0007669"/>
    <property type="project" value="UniProtKB-KW"/>
</dbReference>
<feature type="domain" description="ABC transporter" evidence="10">
    <location>
        <begin position="2"/>
        <end position="233"/>
    </location>
</feature>
<keyword evidence="4" id="KW-0410">Iron transport</keyword>
<evidence type="ECO:0000313" key="11">
    <source>
        <dbReference type="EMBL" id="CUH82528.1"/>
    </source>
</evidence>
<dbReference type="Proteomes" id="UP000054935">
    <property type="component" value="Unassembled WGS sequence"/>
</dbReference>
<evidence type="ECO:0000259" key="10">
    <source>
        <dbReference type="PROSITE" id="PS50893"/>
    </source>
</evidence>
<keyword evidence="3" id="KW-1003">Cell membrane</keyword>
<dbReference type="GO" id="GO:0016887">
    <property type="term" value="F:ATP hydrolysis activity"/>
    <property type="evidence" value="ECO:0007669"/>
    <property type="project" value="InterPro"/>
</dbReference>
<comment type="subcellular location">
    <subcellularLocation>
        <location evidence="1">Cell membrane</location>
        <topology evidence="1">Peripheral membrane protein</topology>
    </subcellularLocation>
</comment>